<dbReference type="eggNOG" id="COG3894">
    <property type="taxonomic scope" value="Bacteria"/>
</dbReference>
<dbReference type="SUPFAM" id="SSF54292">
    <property type="entry name" value="2Fe-2S ferredoxin-like"/>
    <property type="match status" value="1"/>
</dbReference>
<dbReference type="AlphaFoldDB" id="F6B727"/>
<name>F6B727_DESCC</name>
<dbReference type="Proteomes" id="UP000009226">
    <property type="component" value="Chromosome"/>
</dbReference>
<dbReference type="InterPro" id="IPR041414">
    <property type="entry name" value="Raco-like_middle"/>
</dbReference>
<dbReference type="InterPro" id="IPR012675">
    <property type="entry name" value="Beta-grasp_dom_sf"/>
</dbReference>
<gene>
    <name evidence="2" type="ordered locus">Desca_1599</name>
</gene>
<dbReference type="KEGG" id="dca:Desca_1599"/>
<dbReference type="STRING" id="868595.Desca_1599"/>
<dbReference type="PANTHER" id="PTHR42895:SF2">
    <property type="entry name" value="IRON-SULFUR CLUSTER PROTEIN"/>
    <property type="match status" value="1"/>
</dbReference>
<dbReference type="Gene3D" id="3.30.420.480">
    <property type="entry name" value="Domain of unknown function (DUF4445)"/>
    <property type="match status" value="1"/>
</dbReference>
<dbReference type="PANTHER" id="PTHR42895">
    <property type="entry name" value="IRON-SULFUR CLUSTER-BINDING PROTEIN-RELATED"/>
    <property type="match status" value="1"/>
</dbReference>
<reference evidence="2 3" key="1">
    <citation type="submission" date="2011-05" db="EMBL/GenBank/DDBJ databases">
        <title>Complete sequence of Desulfotomaculum carboxydivorans CO-1-SRB.</title>
        <authorList>
            <consortium name="US DOE Joint Genome Institute"/>
            <person name="Lucas S."/>
            <person name="Han J."/>
            <person name="Lapidus A."/>
            <person name="Cheng J.-F."/>
            <person name="Goodwin L."/>
            <person name="Pitluck S."/>
            <person name="Peters L."/>
            <person name="Mikhailova N."/>
            <person name="Lu M."/>
            <person name="Han C."/>
            <person name="Tapia R."/>
            <person name="Land M."/>
            <person name="Hauser L."/>
            <person name="Kyrpides N."/>
            <person name="Ivanova N."/>
            <person name="Pagani I."/>
            <person name="Stams A."/>
            <person name="Plugge C."/>
            <person name="Muyzer G."/>
            <person name="Kuever J."/>
            <person name="Parshina S."/>
            <person name="Ivanova A."/>
            <person name="Nazina T."/>
            <person name="Woyke T."/>
        </authorList>
    </citation>
    <scope>NUCLEOTIDE SEQUENCE [LARGE SCALE GENOMIC DNA]</scope>
    <source>
        <strain evidence="3">DSM 14880 / VKM B-2319 / CO-1-SRB</strain>
    </source>
</reference>
<dbReference type="Pfam" id="PF00111">
    <property type="entry name" value="Fer2"/>
    <property type="match status" value="1"/>
</dbReference>
<dbReference type="InterPro" id="IPR001041">
    <property type="entry name" value="2Fe-2S_ferredoxin-type"/>
</dbReference>
<dbReference type="InterPro" id="IPR036010">
    <property type="entry name" value="2Fe-2S_ferredoxin-like_sf"/>
</dbReference>
<dbReference type="RefSeq" id="WP_013810273.1">
    <property type="nucleotide sequence ID" value="NC_015565.1"/>
</dbReference>
<dbReference type="PROSITE" id="PS51085">
    <property type="entry name" value="2FE2S_FER_2"/>
    <property type="match status" value="1"/>
</dbReference>
<organism evidence="2 3">
    <name type="scientific">Desulfotomaculum nigrificans (strain DSM 14880 / VKM B-2319 / CO-1-SRB)</name>
    <name type="common">Desulfotomaculum carboxydivorans</name>
    <dbReference type="NCBI Taxonomy" id="868595"/>
    <lineage>
        <taxon>Bacteria</taxon>
        <taxon>Bacillati</taxon>
        <taxon>Bacillota</taxon>
        <taxon>Clostridia</taxon>
        <taxon>Eubacteriales</taxon>
        <taxon>Desulfotomaculaceae</taxon>
        <taxon>Desulfotomaculum</taxon>
    </lineage>
</organism>
<evidence type="ECO:0000313" key="2">
    <source>
        <dbReference type="EMBL" id="AEF94452.1"/>
    </source>
</evidence>
<dbReference type="eggNOG" id="COG2871">
    <property type="taxonomic scope" value="Bacteria"/>
</dbReference>
<protein>
    <submittedName>
        <fullName evidence="2">Ferredoxin</fullName>
    </submittedName>
</protein>
<evidence type="ECO:0000259" key="1">
    <source>
        <dbReference type="PROSITE" id="PS51085"/>
    </source>
</evidence>
<dbReference type="Pfam" id="PF17651">
    <property type="entry name" value="Raco_middle"/>
    <property type="match status" value="1"/>
</dbReference>
<dbReference type="EMBL" id="CP002736">
    <property type="protein sequence ID" value="AEF94452.1"/>
    <property type="molecule type" value="Genomic_DNA"/>
</dbReference>
<dbReference type="HOGENOM" id="CLU_019091_0_0_9"/>
<sequence length="544" mass="57674">MTNVKVTFKPANISILVNAGTTIMEAARLAGLAITAPCGGTGRCGKCRVDIISPVGEEKQVLACQRVVENDLTVELDQSQQPVILAEGESRQFTLEPALVVSNRGPLIHRAGISIPRPEGTGPPLGLAIDLGTTTIVGYLHDLTTGQRLAVSSLANGQQTFGADVMSRLSHALLGPPHYQEVRQAGLASLDSLIAGCCERASVAPESIKEMVIVGNTPMIHILLNLPVQGLAMAPFQPYAKGPWYLTARELGLCAAPLAVCYLPPLIGGFVGSDALAATLAQGFGTTNETNLLVDIGTNGEILLQAAGKLLAASAPAGPALEGGNIACGMVAQPGAVSRILMDYDVHLEVIDGKDPRGICGSALVDALAEMLRLNIIDRTGRMLSPAELPPIISFKIKQRLKQSGDHMRFMLTDDLYIGQQDIREVQLAKAAVAAGIRVVIDDAGIKEGDVDWCLLAGGFGNYLNPANALRIGLLGAQSSARVKQVGNAAGAGAIMMLLSYSERRRGENLSQQFNHLELATDQRYQGAFMDQLYFPHKEYVDKF</sequence>
<evidence type="ECO:0000313" key="3">
    <source>
        <dbReference type="Proteomes" id="UP000009226"/>
    </source>
</evidence>
<feature type="domain" description="2Fe-2S ferredoxin-type" evidence="1">
    <location>
        <begin position="4"/>
        <end position="80"/>
    </location>
</feature>
<dbReference type="Gene3D" id="3.10.20.30">
    <property type="match status" value="1"/>
</dbReference>
<dbReference type="GO" id="GO:0051536">
    <property type="term" value="F:iron-sulfur cluster binding"/>
    <property type="evidence" value="ECO:0007669"/>
    <property type="project" value="InterPro"/>
</dbReference>
<dbReference type="InterPro" id="IPR042259">
    <property type="entry name" value="Raco-like_middle_sf"/>
</dbReference>
<proteinExistence type="predicted"/>
<accession>F6B727</accession>
<keyword evidence="3" id="KW-1185">Reference proteome</keyword>
<dbReference type="InterPro" id="IPR052911">
    <property type="entry name" value="Corrinoid_activation_enz"/>
</dbReference>
<dbReference type="Pfam" id="PF14574">
    <property type="entry name" value="RACo_C_ter"/>
    <property type="match status" value="1"/>
</dbReference>
<dbReference type="InterPro" id="IPR027980">
    <property type="entry name" value="RACo_C"/>
</dbReference>
<dbReference type="CDD" id="cd00207">
    <property type="entry name" value="fer2"/>
    <property type="match status" value="1"/>
</dbReference>